<evidence type="ECO:0000313" key="3">
    <source>
        <dbReference type="EMBL" id="NJC25844.1"/>
    </source>
</evidence>
<gene>
    <name evidence="3" type="ORF">GGR27_001343</name>
</gene>
<proteinExistence type="predicted"/>
<dbReference type="Proteomes" id="UP000770785">
    <property type="component" value="Unassembled WGS sequence"/>
</dbReference>
<feature type="chain" id="PRO_5046835965" evidence="1">
    <location>
        <begin position="22"/>
        <end position="89"/>
    </location>
</feature>
<feature type="signal peptide" evidence="1">
    <location>
        <begin position="1"/>
        <end position="21"/>
    </location>
</feature>
<dbReference type="EMBL" id="JAATJH010000002">
    <property type="protein sequence ID" value="NJC25844.1"/>
    <property type="molecule type" value="Genomic_DNA"/>
</dbReference>
<keyword evidence="1" id="KW-0732">Signal</keyword>
<evidence type="ECO:0000259" key="2">
    <source>
        <dbReference type="Pfam" id="PF19335"/>
    </source>
</evidence>
<dbReference type="Pfam" id="PF19335">
    <property type="entry name" value="HMBD"/>
    <property type="match status" value="1"/>
</dbReference>
<evidence type="ECO:0000256" key="1">
    <source>
        <dbReference type="SAM" id="SignalP"/>
    </source>
</evidence>
<feature type="domain" description="Heavy metal binding" evidence="2">
    <location>
        <begin position="52"/>
        <end position="75"/>
    </location>
</feature>
<keyword evidence="4" id="KW-1185">Reference proteome</keyword>
<reference evidence="3 4" key="1">
    <citation type="submission" date="2020-03" db="EMBL/GenBank/DDBJ databases">
        <title>Genomic Encyclopedia of Type Strains, Phase IV (KMG-IV): sequencing the most valuable type-strain genomes for metagenomic binning, comparative biology and taxonomic classification.</title>
        <authorList>
            <person name="Goeker M."/>
        </authorList>
    </citation>
    <scope>NUCLEOTIDE SEQUENCE [LARGE SCALE GENOMIC DNA]</scope>
    <source>
        <strain evidence="3 4">DSM 105096</strain>
    </source>
</reference>
<protein>
    <submittedName>
        <fullName evidence="3">Nucleic acid binding AN1-type Zn finger protein</fullName>
    </submittedName>
</protein>
<sequence>MYFIKSMASLILVLCLTFAFTACGDAATTTDAATETTIVTPHGEGKEFTSAYVCPMHCADSGSDAPGKCPVCGMTYVAQEEHTGNDHKH</sequence>
<name>A0ABX0XA81_9BACT</name>
<dbReference type="InterPro" id="IPR045800">
    <property type="entry name" value="HMBD"/>
</dbReference>
<evidence type="ECO:0000313" key="4">
    <source>
        <dbReference type="Proteomes" id="UP000770785"/>
    </source>
</evidence>
<dbReference type="RefSeq" id="WP_168036619.1">
    <property type="nucleotide sequence ID" value="NZ_JAATJH010000002.1"/>
</dbReference>
<dbReference type="PROSITE" id="PS51257">
    <property type="entry name" value="PROKAR_LIPOPROTEIN"/>
    <property type="match status" value="1"/>
</dbReference>
<organism evidence="3 4">
    <name type="scientific">Neolewinella antarctica</name>
    <dbReference type="NCBI Taxonomy" id="442734"/>
    <lineage>
        <taxon>Bacteria</taxon>
        <taxon>Pseudomonadati</taxon>
        <taxon>Bacteroidota</taxon>
        <taxon>Saprospiria</taxon>
        <taxon>Saprospirales</taxon>
        <taxon>Lewinellaceae</taxon>
        <taxon>Neolewinella</taxon>
    </lineage>
</organism>
<comment type="caution">
    <text evidence="3">The sequence shown here is derived from an EMBL/GenBank/DDBJ whole genome shotgun (WGS) entry which is preliminary data.</text>
</comment>
<accession>A0ABX0XA81</accession>